<dbReference type="HOGENOM" id="CLU_2777440_0_0_1"/>
<reference evidence="2" key="1">
    <citation type="journal article" date="2011" name="PLoS Genet.">
        <title>Genomic analysis of the necrotrophic fungal pathogens Sclerotinia sclerotiorum and Botrytis cinerea.</title>
        <authorList>
            <person name="Amselem J."/>
            <person name="Cuomo C.A."/>
            <person name="van Kan J.A."/>
            <person name="Viaud M."/>
            <person name="Benito E.P."/>
            <person name="Couloux A."/>
            <person name="Coutinho P.M."/>
            <person name="de Vries R.P."/>
            <person name="Dyer P.S."/>
            <person name="Fillinger S."/>
            <person name="Fournier E."/>
            <person name="Gout L."/>
            <person name="Hahn M."/>
            <person name="Kohn L."/>
            <person name="Lapalu N."/>
            <person name="Plummer K.M."/>
            <person name="Pradier J.M."/>
            <person name="Quevillon E."/>
            <person name="Sharon A."/>
            <person name="Simon A."/>
            <person name="ten Have A."/>
            <person name="Tudzynski B."/>
            <person name="Tudzynski P."/>
            <person name="Wincker P."/>
            <person name="Andrew M."/>
            <person name="Anthouard V."/>
            <person name="Beever R.E."/>
            <person name="Beffa R."/>
            <person name="Benoit I."/>
            <person name="Bouzid O."/>
            <person name="Brault B."/>
            <person name="Chen Z."/>
            <person name="Choquer M."/>
            <person name="Collemare J."/>
            <person name="Cotton P."/>
            <person name="Danchin E.G."/>
            <person name="Da Silva C."/>
            <person name="Gautier A."/>
            <person name="Giraud C."/>
            <person name="Giraud T."/>
            <person name="Gonzalez C."/>
            <person name="Grossetete S."/>
            <person name="Guldener U."/>
            <person name="Henrissat B."/>
            <person name="Howlett B.J."/>
            <person name="Kodira C."/>
            <person name="Kretschmer M."/>
            <person name="Lappartient A."/>
            <person name="Leroch M."/>
            <person name="Levis C."/>
            <person name="Mauceli E."/>
            <person name="Neuveglise C."/>
            <person name="Oeser B."/>
            <person name="Pearson M."/>
            <person name="Poulain J."/>
            <person name="Poussereau N."/>
            <person name="Quesneville H."/>
            <person name="Rascle C."/>
            <person name="Schumacher J."/>
            <person name="Segurens B."/>
            <person name="Sexton A."/>
            <person name="Silva E."/>
            <person name="Sirven C."/>
            <person name="Soanes D.M."/>
            <person name="Talbot N.J."/>
            <person name="Templeton M."/>
            <person name="Yandava C."/>
            <person name="Yarden O."/>
            <person name="Zeng Q."/>
            <person name="Rollins J.A."/>
            <person name="Lebrun M.H."/>
            <person name="Dickman M."/>
        </authorList>
    </citation>
    <scope>NUCLEOTIDE SEQUENCE [LARGE SCALE GENOMIC DNA]</scope>
    <source>
        <strain evidence="2">ATCC 18683 / 1980 / Ss-1</strain>
    </source>
</reference>
<dbReference type="AlphaFoldDB" id="A7E693"/>
<organism evidence="1 2">
    <name type="scientific">Sclerotinia sclerotiorum (strain ATCC 18683 / 1980 / Ss-1)</name>
    <name type="common">White mold</name>
    <name type="synonym">Whetzelinia sclerotiorum</name>
    <dbReference type="NCBI Taxonomy" id="665079"/>
    <lineage>
        <taxon>Eukaryota</taxon>
        <taxon>Fungi</taxon>
        <taxon>Dikarya</taxon>
        <taxon>Ascomycota</taxon>
        <taxon>Pezizomycotina</taxon>
        <taxon>Leotiomycetes</taxon>
        <taxon>Helotiales</taxon>
        <taxon>Sclerotiniaceae</taxon>
        <taxon>Sclerotinia</taxon>
    </lineage>
</organism>
<dbReference type="RefSeq" id="XP_001598729.1">
    <property type="nucleotide sequence ID" value="XM_001598679.1"/>
</dbReference>
<keyword evidence="2" id="KW-1185">Reference proteome</keyword>
<dbReference type="Proteomes" id="UP000001312">
    <property type="component" value="Unassembled WGS sequence"/>
</dbReference>
<accession>A7E693</accession>
<protein>
    <submittedName>
        <fullName evidence="1">Uncharacterized protein</fullName>
    </submittedName>
</protein>
<name>A7E693_SCLS1</name>
<dbReference type="EMBL" id="CH476621">
    <property type="protein sequence ID" value="EDN91415.1"/>
    <property type="molecule type" value="Genomic_DNA"/>
</dbReference>
<gene>
    <name evidence="1" type="ORF">SS1G_00818</name>
</gene>
<sequence>MLFVSSFTSFPTYTEDHTKFSLHAIADNTGAMAIAQQKDSRFMAEKTPPISIETSAIVWTRAGVRRAAI</sequence>
<proteinExistence type="predicted"/>
<dbReference type="GeneID" id="5494559"/>
<evidence type="ECO:0000313" key="1">
    <source>
        <dbReference type="EMBL" id="EDN91415.1"/>
    </source>
</evidence>
<dbReference type="InParanoid" id="A7E693"/>
<dbReference type="KEGG" id="ssl:SS1G_00818"/>
<evidence type="ECO:0000313" key="2">
    <source>
        <dbReference type="Proteomes" id="UP000001312"/>
    </source>
</evidence>